<dbReference type="GO" id="GO:0004519">
    <property type="term" value="F:endonuclease activity"/>
    <property type="evidence" value="ECO:0007669"/>
    <property type="project" value="InterPro"/>
</dbReference>
<dbReference type="CDD" id="cd00085">
    <property type="entry name" value="HNHc"/>
    <property type="match status" value="1"/>
</dbReference>
<feature type="region of interest" description="Disordered" evidence="1">
    <location>
        <begin position="25"/>
        <end position="56"/>
    </location>
</feature>
<name>A0A7N0TZD8_KALFE</name>
<dbReference type="Gene3D" id="1.10.30.50">
    <property type="match status" value="1"/>
</dbReference>
<feature type="compositionally biased region" description="Polar residues" evidence="1">
    <location>
        <begin position="35"/>
        <end position="52"/>
    </location>
</feature>
<dbReference type="InterPro" id="IPR002711">
    <property type="entry name" value="HNH"/>
</dbReference>
<keyword evidence="4" id="KW-1185">Reference proteome</keyword>
<dbReference type="OMA" id="LAREECW"/>
<dbReference type="EnsemblPlants" id="Kaladp0048s0856.1.v1.1">
    <property type="protein sequence ID" value="Kaladp0048s0856.1.v1.1"/>
    <property type="gene ID" value="Kaladp0048s0856.v1.1"/>
</dbReference>
<dbReference type="PANTHER" id="PTHR33427:SF1">
    <property type="entry name" value="F6A14.21 PROTEIN"/>
    <property type="match status" value="1"/>
</dbReference>
<feature type="domain" description="HNH" evidence="2">
    <location>
        <begin position="93"/>
        <end position="127"/>
    </location>
</feature>
<dbReference type="Proteomes" id="UP000594263">
    <property type="component" value="Unplaced"/>
</dbReference>
<accession>A0A7N0TZD8</accession>
<protein>
    <recommendedName>
        <fullName evidence="2">HNH domain-containing protein</fullName>
    </recommendedName>
</protein>
<dbReference type="InterPro" id="IPR003615">
    <property type="entry name" value="HNH_nuc"/>
</dbReference>
<evidence type="ECO:0000259" key="2">
    <source>
        <dbReference type="Pfam" id="PF01844"/>
    </source>
</evidence>
<evidence type="ECO:0000256" key="1">
    <source>
        <dbReference type="SAM" id="MobiDB-lite"/>
    </source>
</evidence>
<dbReference type="AlphaFoldDB" id="A0A7N0TZD8"/>
<dbReference type="Pfam" id="PF01844">
    <property type="entry name" value="HNH"/>
    <property type="match status" value="1"/>
</dbReference>
<dbReference type="GO" id="GO:0003676">
    <property type="term" value="F:nucleic acid binding"/>
    <property type="evidence" value="ECO:0007669"/>
    <property type="project" value="InterPro"/>
</dbReference>
<proteinExistence type="predicted"/>
<sequence length="202" mass="22466">MNKSRSIQSLENFIKQVECVFDSSGRVESEADSGHMSSPSPAKSRGVSSGSNGDERPRFFDTKAKHACWMKADVVAGRHPDRWRKDAAGNVVCKRFCNCQGCLCFEYDHIVPYSKGGESVAENCQILQTRVNRYKSDKTQVDGSELKGYSCDVQFTDKELDIIEMAVYGDVIRPGNQCRCKTVAEMLGKYKSKDGLAPCKLP</sequence>
<reference evidence="3" key="1">
    <citation type="submission" date="2021-01" db="UniProtKB">
        <authorList>
            <consortium name="EnsemblPlants"/>
        </authorList>
    </citation>
    <scope>IDENTIFICATION</scope>
</reference>
<organism evidence="3 4">
    <name type="scientific">Kalanchoe fedtschenkoi</name>
    <name type="common">Lavender scallops</name>
    <name type="synonym">South American air plant</name>
    <dbReference type="NCBI Taxonomy" id="63787"/>
    <lineage>
        <taxon>Eukaryota</taxon>
        <taxon>Viridiplantae</taxon>
        <taxon>Streptophyta</taxon>
        <taxon>Embryophyta</taxon>
        <taxon>Tracheophyta</taxon>
        <taxon>Spermatophyta</taxon>
        <taxon>Magnoliopsida</taxon>
        <taxon>eudicotyledons</taxon>
        <taxon>Gunneridae</taxon>
        <taxon>Pentapetalae</taxon>
        <taxon>Saxifragales</taxon>
        <taxon>Crassulaceae</taxon>
        <taxon>Kalanchoe</taxon>
    </lineage>
</organism>
<dbReference type="PANTHER" id="PTHR33427">
    <property type="entry name" value="HNH ENDONUCLEASE"/>
    <property type="match status" value="1"/>
</dbReference>
<evidence type="ECO:0000313" key="4">
    <source>
        <dbReference type="Proteomes" id="UP000594263"/>
    </source>
</evidence>
<evidence type="ECO:0000313" key="3">
    <source>
        <dbReference type="EnsemblPlants" id="Kaladp0048s0856.1.v1.1"/>
    </source>
</evidence>
<dbReference type="Gramene" id="Kaladp0048s0856.1.v1.1">
    <property type="protein sequence ID" value="Kaladp0048s0856.1.v1.1"/>
    <property type="gene ID" value="Kaladp0048s0856.v1.1"/>
</dbReference>
<dbReference type="GO" id="GO:0008270">
    <property type="term" value="F:zinc ion binding"/>
    <property type="evidence" value="ECO:0007669"/>
    <property type="project" value="InterPro"/>
</dbReference>